<protein>
    <submittedName>
        <fullName evidence="3">ATP-binding protein</fullName>
    </submittedName>
</protein>
<dbReference type="InterPro" id="IPR041682">
    <property type="entry name" value="AAA_14"/>
</dbReference>
<dbReference type="Proteomes" id="UP001595756">
    <property type="component" value="Unassembled WGS sequence"/>
</dbReference>
<proteinExistence type="predicted"/>
<dbReference type="EMBL" id="JBHSDY010000001">
    <property type="protein sequence ID" value="MFC4296750.1"/>
    <property type="molecule type" value="Genomic_DNA"/>
</dbReference>
<organism evidence="3 4">
    <name type="scientific">Castellaniella hirudinis</name>
    <dbReference type="NCBI Taxonomy" id="1144617"/>
    <lineage>
        <taxon>Bacteria</taxon>
        <taxon>Pseudomonadati</taxon>
        <taxon>Pseudomonadota</taxon>
        <taxon>Betaproteobacteria</taxon>
        <taxon>Burkholderiales</taxon>
        <taxon>Alcaligenaceae</taxon>
        <taxon>Castellaniella</taxon>
    </lineage>
</organism>
<dbReference type="RefSeq" id="WP_376811329.1">
    <property type="nucleotide sequence ID" value="NZ_JBHSDY010000001.1"/>
</dbReference>
<accession>A0ABV8RV26</accession>
<gene>
    <name evidence="3" type="ORF">ACFO0J_01690</name>
</gene>
<dbReference type="PANTHER" id="PTHR43566:SF1">
    <property type="entry name" value="AAA+ ATPASE DOMAIN-CONTAINING PROTEIN"/>
    <property type="match status" value="1"/>
</dbReference>
<dbReference type="Pfam" id="PF13635">
    <property type="entry name" value="DUF4143"/>
    <property type="match status" value="1"/>
</dbReference>
<sequence>MMTYQRPFVSQLARRLQDPPHFIQVVVGPRQVGKTTGVRQLLASGGWSAHYANADDVLVSDRSWLLQQWQQALLLGDEALLVVDEIQKVPNWPETVKALWDAQPGRLRVLLLGSSALQLQSGVTESLAGRFELLRVHHWRFAELQAAFDYDLDRYLAYGGYPGAVVLEHDPDRWYAYMKDAIVEAVIGKDILQSRRVTNPALFRQAFEILCAYPAQEISYTKLLGQLQDKGNTDLVKHYIALYGGAFLLHALQKYSPKAHLSRSSSPKMLPACPALYSMAAGVAVDSNAEQRGRAFELAVGCELAQQPGQVYYWRERNDEVDFVYQYRDRLYAIEVKSGRKKSAKGLEAFSAQVSRALPIVITPENFAQFSQDPGIFLERVAG</sequence>
<keyword evidence="3" id="KW-0067">ATP-binding</keyword>
<dbReference type="PANTHER" id="PTHR43566">
    <property type="entry name" value="CONSERVED PROTEIN"/>
    <property type="match status" value="1"/>
</dbReference>
<dbReference type="Pfam" id="PF13173">
    <property type="entry name" value="AAA_14"/>
    <property type="match status" value="1"/>
</dbReference>
<dbReference type="SUPFAM" id="SSF52980">
    <property type="entry name" value="Restriction endonuclease-like"/>
    <property type="match status" value="1"/>
</dbReference>
<keyword evidence="3" id="KW-0547">Nucleotide-binding</keyword>
<dbReference type="GO" id="GO:0005524">
    <property type="term" value="F:ATP binding"/>
    <property type="evidence" value="ECO:0007669"/>
    <property type="project" value="UniProtKB-KW"/>
</dbReference>
<dbReference type="SUPFAM" id="SSF52540">
    <property type="entry name" value="P-loop containing nucleoside triphosphate hydrolases"/>
    <property type="match status" value="1"/>
</dbReference>
<feature type="domain" description="DUF4143" evidence="2">
    <location>
        <begin position="189"/>
        <end position="339"/>
    </location>
</feature>
<comment type="caution">
    <text evidence="3">The sequence shown here is derived from an EMBL/GenBank/DDBJ whole genome shotgun (WGS) entry which is preliminary data.</text>
</comment>
<keyword evidence="4" id="KW-1185">Reference proteome</keyword>
<feature type="domain" description="AAA" evidence="1">
    <location>
        <begin position="23"/>
        <end position="144"/>
    </location>
</feature>
<evidence type="ECO:0000313" key="3">
    <source>
        <dbReference type="EMBL" id="MFC4296750.1"/>
    </source>
</evidence>
<evidence type="ECO:0000259" key="2">
    <source>
        <dbReference type="Pfam" id="PF13635"/>
    </source>
</evidence>
<name>A0ABV8RV26_9BURK</name>
<dbReference type="InterPro" id="IPR011335">
    <property type="entry name" value="Restrct_endonuc-II-like"/>
</dbReference>
<dbReference type="InterPro" id="IPR025420">
    <property type="entry name" value="DUF4143"/>
</dbReference>
<dbReference type="InterPro" id="IPR027417">
    <property type="entry name" value="P-loop_NTPase"/>
</dbReference>
<evidence type="ECO:0000313" key="4">
    <source>
        <dbReference type="Proteomes" id="UP001595756"/>
    </source>
</evidence>
<evidence type="ECO:0000259" key="1">
    <source>
        <dbReference type="Pfam" id="PF13173"/>
    </source>
</evidence>
<reference evidence="4" key="1">
    <citation type="journal article" date="2019" name="Int. J. Syst. Evol. Microbiol.">
        <title>The Global Catalogue of Microorganisms (GCM) 10K type strain sequencing project: providing services to taxonomists for standard genome sequencing and annotation.</title>
        <authorList>
            <consortium name="The Broad Institute Genomics Platform"/>
            <consortium name="The Broad Institute Genome Sequencing Center for Infectious Disease"/>
            <person name="Wu L."/>
            <person name="Ma J."/>
        </authorList>
    </citation>
    <scope>NUCLEOTIDE SEQUENCE [LARGE SCALE GENOMIC DNA]</scope>
    <source>
        <strain evidence="4">CGMCC 1.19029</strain>
    </source>
</reference>